<dbReference type="Gene3D" id="3.10.450.50">
    <property type="match status" value="1"/>
</dbReference>
<protein>
    <submittedName>
        <fullName evidence="2">Nuclear transport factor 2 family protein</fullName>
    </submittedName>
</protein>
<organism evidence="2 3">
    <name type="scientific">Actinomycetospora aeridis</name>
    <dbReference type="NCBI Taxonomy" id="3129231"/>
    <lineage>
        <taxon>Bacteria</taxon>
        <taxon>Bacillati</taxon>
        <taxon>Actinomycetota</taxon>
        <taxon>Actinomycetes</taxon>
        <taxon>Pseudonocardiales</taxon>
        <taxon>Pseudonocardiaceae</taxon>
        <taxon>Actinomycetospora</taxon>
    </lineage>
</organism>
<dbReference type="InterPro" id="IPR037401">
    <property type="entry name" value="SnoaL-like"/>
</dbReference>
<evidence type="ECO:0000313" key="2">
    <source>
        <dbReference type="EMBL" id="MEJ2885161.1"/>
    </source>
</evidence>
<reference evidence="2 3" key="1">
    <citation type="submission" date="2024-03" db="EMBL/GenBank/DDBJ databases">
        <title>Actinomycetospora sp. OC33-EN06, a novel actinomycete isolated from wild orchid (Aerides multiflora).</title>
        <authorList>
            <person name="Suriyachadkun C."/>
        </authorList>
    </citation>
    <scope>NUCLEOTIDE SEQUENCE [LARGE SCALE GENOMIC DNA]</scope>
    <source>
        <strain evidence="2 3">OC33-EN06</strain>
    </source>
</reference>
<feature type="domain" description="SnoaL-like" evidence="1">
    <location>
        <begin position="10"/>
        <end position="115"/>
    </location>
</feature>
<accession>A0ABU8MYF6</accession>
<dbReference type="Pfam" id="PF12680">
    <property type="entry name" value="SnoaL_2"/>
    <property type="match status" value="1"/>
</dbReference>
<name>A0ABU8MYF6_9PSEU</name>
<sequence length="157" mass="18066">MTPDLRDFATRWLEAWNSHETEQVLALLHPECRWEDTVFWPHVITDREEMTRYVDRIWRVMPDVWFEEVQLFTAPEEGRAVVLFRQGGSGPPQLAPDARFETQGCDIFLGFTDGLLSHYLAQYEITDMMRQLGVLPPRDGAVGGAYLLSLLKAEPAD</sequence>
<dbReference type="RefSeq" id="WP_337711655.1">
    <property type="nucleotide sequence ID" value="NZ_JBBEGL010000001.1"/>
</dbReference>
<keyword evidence="3" id="KW-1185">Reference proteome</keyword>
<dbReference type="Proteomes" id="UP001370100">
    <property type="component" value="Unassembled WGS sequence"/>
</dbReference>
<comment type="caution">
    <text evidence="2">The sequence shown here is derived from an EMBL/GenBank/DDBJ whole genome shotgun (WGS) entry which is preliminary data.</text>
</comment>
<proteinExistence type="predicted"/>
<dbReference type="EMBL" id="JBBEGL010000001">
    <property type="protein sequence ID" value="MEJ2885161.1"/>
    <property type="molecule type" value="Genomic_DNA"/>
</dbReference>
<gene>
    <name evidence="2" type="ORF">WCD41_01765</name>
</gene>
<evidence type="ECO:0000259" key="1">
    <source>
        <dbReference type="Pfam" id="PF12680"/>
    </source>
</evidence>
<dbReference type="InterPro" id="IPR032710">
    <property type="entry name" value="NTF2-like_dom_sf"/>
</dbReference>
<evidence type="ECO:0000313" key="3">
    <source>
        <dbReference type="Proteomes" id="UP001370100"/>
    </source>
</evidence>
<dbReference type="SUPFAM" id="SSF54427">
    <property type="entry name" value="NTF2-like"/>
    <property type="match status" value="1"/>
</dbReference>